<keyword evidence="8" id="KW-0812">Transmembrane</keyword>
<dbReference type="InterPro" id="IPR016024">
    <property type="entry name" value="ARM-type_fold"/>
</dbReference>
<dbReference type="PANTHER" id="PTHR43289:SF6">
    <property type="entry name" value="SERINE_THREONINE-PROTEIN KINASE NEKL-3"/>
    <property type="match status" value="1"/>
</dbReference>
<feature type="binding site" evidence="7">
    <location>
        <position position="57"/>
    </location>
    <ligand>
        <name>ATP</name>
        <dbReference type="ChEBI" id="CHEBI:30616"/>
    </ligand>
</feature>
<dbReference type="InterPro" id="IPR008271">
    <property type="entry name" value="Ser/Thr_kinase_AS"/>
</dbReference>
<dbReference type="CDD" id="cd14014">
    <property type="entry name" value="STKc_PknB_like"/>
    <property type="match status" value="1"/>
</dbReference>
<feature type="domain" description="Protein kinase" evidence="9">
    <location>
        <begin position="28"/>
        <end position="284"/>
    </location>
</feature>
<dbReference type="SUPFAM" id="SSF56112">
    <property type="entry name" value="Protein kinase-like (PK-like)"/>
    <property type="match status" value="1"/>
</dbReference>
<keyword evidence="6 7" id="KW-0067">ATP-binding</keyword>
<gene>
    <name evidence="10" type="primary">pknB_14</name>
    <name evidence="10" type="ORF">Mal48_29690</name>
</gene>
<dbReference type="AlphaFoldDB" id="A0A517QQ31"/>
<protein>
    <recommendedName>
        <fullName evidence="1">non-specific serine/threonine protein kinase</fullName>
        <ecNumber evidence="1">2.7.11.1</ecNumber>
    </recommendedName>
</protein>
<organism evidence="10 11">
    <name type="scientific">Thalassoglobus polymorphus</name>
    <dbReference type="NCBI Taxonomy" id="2527994"/>
    <lineage>
        <taxon>Bacteria</taxon>
        <taxon>Pseudomonadati</taxon>
        <taxon>Planctomycetota</taxon>
        <taxon>Planctomycetia</taxon>
        <taxon>Planctomycetales</taxon>
        <taxon>Planctomycetaceae</taxon>
        <taxon>Thalassoglobus</taxon>
    </lineage>
</organism>
<dbReference type="GO" id="GO:0005524">
    <property type="term" value="F:ATP binding"/>
    <property type="evidence" value="ECO:0007669"/>
    <property type="project" value="UniProtKB-UniRule"/>
</dbReference>
<dbReference type="PANTHER" id="PTHR43289">
    <property type="entry name" value="MITOGEN-ACTIVATED PROTEIN KINASE KINASE KINASE 20-RELATED"/>
    <property type="match status" value="1"/>
</dbReference>
<dbReference type="KEGG" id="tpol:Mal48_29690"/>
<evidence type="ECO:0000313" key="11">
    <source>
        <dbReference type="Proteomes" id="UP000315724"/>
    </source>
</evidence>
<dbReference type="GO" id="GO:0004674">
    <property type="term" value="F:protein serine/threonine kinase activity"/>
    <property type="evidence" value="ECO:0007669"/>
    <property type="project" value="UniProtKB-KW"/>
</dbReference>
<keyword evidence="3 10" id="KW-0808">Transferase</keyword>
<keyword evidence="11" id="KW-1185">Reference proteome</keyword>
<dbReference type="EC" id="2.7.11.1" evidence="1"/>
<dbReference type="Proteomes" id="UP000315724">
    <property type="component" value="Chromosome"/>
</dbReference>
<keyword evidence="4 7" id="KW-0547">Nucleotide-binding</keyword>
<dbReference type="Pfam" id="PF00069">
    <property type="entry name" value="Pkinase"/>
    <property type="match status" value="1"/>
</dbReference>
<dbReference type="SMART" id="SM00220">
    <property type="entry name" value="S_TKc"/>
    <property type="match status" value="1"/>
</dbReference>
<evidence type="ECO:0000313" key="10">
    <source>
        <dbReference type="EMBL" id="QDT33714.1"/>
    </source>
</evidence>
<proteinExistence type="predicted"/>
<evidence type="ECO:0000256" key="3">
    <source>
        <dbReference type="ARBA" id="ARBA00022679"/>
    </source>
</evidence>
<dbReference type="Gene3D" id="1.25.10.10">
    <property type="entry name" value="Leucine-rich Repeat Variant"/>
    <property type="match status" value="1"/>
</dbReference>
<dbReference type="Pfam" id="PF13646">
    <property type="entry name" value="HEAT_2"/>
    <property type="match status" value="1"/>
</dbReference>
<keyword evidence="8" id="KW-0472">Membrane</keyword>
<reference evidence="10 11" key="1">
    <citation type="submission" date="2019-02" db="EMBL/GenBank/DDBJ databases">
        <title>Deep-cultivation of Planctomycetes and their phenomic and genomic characterization uncovers novel biology.</title>
        <authorList>
            <person name="Wiegand S."/>
            <person name="Jogler M."/>
            <person name="Boedeker C."/>
            <person name="Pinto D."/>
            <person name="Vollmers J."/>
            <person name="Rivas-Marin E."/>
            <person name="Kohn T."/>
            <person name="Peeters S.H."/>
            <person name="Heuer A."/>
            <person name="Rast P."/>
            <person name="Oberbeckmann S."/>
            <person name="Bunk B."/>
            <person name="Jeske O."/>
            <person name="Meyerdierks A."/>
            <person name="Storesund J.E."/>
            <person name="Kallscheuer N."/>
            <person name="Luecker S."/>
            <person name="Lage O.M."/>
            <person name="Pohl T."/>
            <person name="Merkel B.J."/>
            <person name="Hornburger P."/>
            <person name="Mueller R.-W."/>
            <person name="Bruemmer F."/>
            <person name="Labrenz M."/>
            <person name="Spormann A.M."/>
            <person name="Op den Camp H."/>
            <person name="Overmann J."/>
            <person name="Amann R."/>
            <person name="Jetten M.S.M."/>
            <person name="Mascher T."/>
            <person name="Medema M.H."/>
            <person name="Devos D.P."/>
            <person name="Kaster A.-K."/>
            <person name="Ovreas L."/>
            <person name="Rohde M."/>
            <person name="Galperin M.Y."/>
            <person name="Jogler C."/>
        </authorList>
    </citation>
    <scope>NUCLEOTIDE SEQUENCE [LARGE SCALE GENOMIC DNA]</scope>
    <source>
        <strain evidence="10 11">Mal48</strain>
    </source>
</reference>
<feature type="transmembrane region" description="Helical" evidence="8">
    <location>
        <begin position="335"/>
        <end position="353"/>
    </location>
</feature>
<evidence type="ECO:0000256" key="4">
    <source>
        <dbReference type="ARBA" id="ARBA00022741"/>
    </source>
</evidence>
<keyword evidence="5 10" id="KW-0418">Kinase</keyword>
<dbReference type="InterPro" id="IPR000719">
    <property type="entry name" value="Prot_kinase_dom"/>
</dbReference>
<accession>A0A517QQ31</accession>
<evidence type="ECO:0000256" key="8">
    <source>
        <dbReference type="SAM" id="Phobius"/>
    </source>
</evidence>
<evidence type="ECO:0000259" key="9">
    <source>
        <dbReference type="PROSITE" id="PS50011"/>
    </source>
</evidence>
<keyword evidence="8" id="KW-1133">Transmembrane helix</keyword>
<dbReference type="EMBL" id="CP036267">
    <property type="protein sequence ID" value="QDT33714.1"/>
    <property type="molecule type" value="Genomic_DNA"/>
</dbReference>
<evidence type="ECO:0000256" key="7">
    <source>
        <dbReference type="PROSITE-ProRule" id="PRU10141"/>
    </source>
</evidence>
<dbReference type="PROSITE" id="PS50011">
    <property type="entry name" value="PROTEIN_KINASE_DOM"/>
    <property type="match status" value="1"/>
</dbReference>
<dbReference type="InterPro" id="IPR011989">
    <property type="entry name" value="ARM-like"/>
</dbReference>
<evidence type="ECO:0000256" key="5">
    <source>
        <dbReference type="ARBA" id="ARBA00022777"/>
    </source>
</evidence>
<feature type="transmembrane region" description="Helical" evidence="8">
    <location>
        <begin position="468"/>
        <end position="489"/>
    </location>
</feature>
<dbReference type="InterPro" id="IPR011009">
    <property type="entry name" value="Kinase-like_dom_sf"/>
</dbReference>
<dbReference type="FunFam" id="1.10.510.10:FF:000021">
    <property type="entry name" value="Serine/threonine protein kinase"/>
    <property type="match status" value="1"/>
</dbReference>
<dbReference type="Gene3D" id="3.30.200.20">
    <property type="entry name" value="Phosphorylase Kinase, domain 1"/>
    <property type="match status" value="1"/>
</dbReference>
<sequence length="491" mass="54693">MNPFGTETEMTAKQEATNLDRQKWMWPFELLEQIGEGGMGVVYRARYVVNDREVALKMLPSDVTDETTLARFERELEVLKNLKHPNIVRCFGGSCENKRRFYAMELISEGSLEDKLQENKKLPWEQVIFYALQMCDALECSHEKKVIHRDVKPSNFLITKSGQLKLSDFGLASVAAARKITAAGKTAGTFLYMAPEQIRGLEVSPQTDLYALGCVLYELVTGEPPFLGSTPAATLHMHCRDTPPRPTEKTFDCPVALERVILQLLEKEEKDRQTSAAEVGRQLRSVRQTVTVVSNPNDKGLDRPLQRPELEDPATAFFKTVGPGKILKHDSIPNWVVISLFVSLLCSLSWNLVSSIQARSGRQGEKLWVEAATHSQQPVRIEAIGALGKIAGESGHNLDVIRNGLNDESWQIREASVLAMEEGGGHAKKFIPALMQLSKQDENEKVRSSALKAVETLKAAKTRYNYPIGGILIGTMLFAATGAGIFYWMKS</sequence>
<dbReference type="OrthoDB" id="6111975at2"/>
<keyword evidence="2" id="KW-0723">Serine/threonine-protein kinase</keyword>
<dbReference type="SUPFAM" id="SSF48371">
    <property type="entry name" value="ARM repeat"/>
    <property type="match status" value="1"/>
</dbReference>
<name>A0A517QQ31_9PLAN</name>
<evidence type="ECO:0000256" key="6">
    <source>
        <dbReference type="ARBA" id="ARBA00022840"/>
    </source>
</evidence>
<dbReference type="PROSITE" id="PS00108">
    <property type="entry name" value="PROTEIN_KINASE_ST"/>
    <property type="match status" value="1"/>
</dbReference>
<evidence type="ECO:0000256" key="1">
    <source>
        <dbReference type="ARBA" id="ARBA00012513"/>
    </source>
</evidence>
<dbReference type="PROSITE" id="PS00107">
    <property type="entry name" value="PROTEIN_KINASE_ATP"/>
    <property type="match status" value="1"/>
</dbReference>
<evidence type="ECO:0000256" key="2">
    <source>
        <dbReference type="ARBA" id="ARBA00022527"/>
    </source>
</evidence>
<dbReference type="Gene3D" id="1.10.510.10">
    <property type="entry name" value="Transferase(Phosphotransferase) domain 1"/>
    <property type="match status" value="1"/>
</dbReference>
<dbReference type="InterPro" id="IPR017441">
    <property type="entry name" value="Protein_kinase_ATP_BS"/>
</dbReference>